<reference evidence="1 4" key="1">
    <citation type="submission" date="2021-11" db="EMBL/GenBank/DDBJ databases">
        <title>Draft genome sequence of Capnocytophaga sp. strain KC07075 isolated from cat oral cavity.</title>
        <authorList>
            <person name="Suzuki M."/>
            <person name="Imaoka K."/>
            <person name="Kimura M."/>
            <person name="Morikawa S."/>
            <person name="Maeda K."/>
        </authorList>
    </citation>
    <scope>NUCLEOTIDE SEQUENCE</scope>
    <source>
        <strain evidence="1">KC07075</strain>
        <strain evidence="2 4">KC07079</strain>
    </source>
</reference>
<evidence type="ECO:0000313" key="1">
    <source>
        <dbReference type="EMBL" id="GJM49886.1"/>
    </source>
</evidence>
<evidence type="ECO:0000313" key="2">
    <source>
        <dbReference type="EMBL" id="GJM54058.1"/>
    </source>
</evidence>
<accession>A0AAV5ARH1</accession>
<dbReference type="RefSeq" id="WP_264846565.1">
    <property type="nucleotide sequence ID" value="NZ_BPMA01000022.1"/>
</dbReference>
<keyword evidence="4" id="KW-1185">Reference proteome</keyword>
<protein>
    <submittedName>
        <fullName evidence="1">Uncharacterized protein</fullName>
    </submittedName>
</protein>
<dbReference type="Proteomes" id="UP001208692">
    <property type="component" value="Unassembled WGS sequence"/>
</dbReference>
<proteinExistence type="predicted"/>
<dbReference type="AlphaFoldDB" id="A0AAV5ARH1"/>
<name>A0AAV5ARH1_9FLAO</name>
<organism evidence="1 3">
    <name type="scientific">Capnocytophaga catalasegens</name>
    <dbReference type="NCBI Taxonomy" id="1004260"/>
    <lineage>
        <taxon>Bacteria</taxon>
        <taxon>Pseudomonadati</taxon>
        <taxon>Bacteroidota</taxon>
        <taxon>Flavobacteriia</taxon>
        <taxon>Flavobacteriales</taxon>
        <taxon>Flavobacteriaceae</taxon>
        <taxon>Capnocytophaga</taxon>
    </lineage>
</organism>
<sequence length="77" mass="9072">METKVQKKIRLTSEAQKKLRTQEKRRELGLLIDGKTIETMRRWIKKTPERFLASKSRLKAIVKVSGLTKEELFEEAN</sequence>
<gene>
    <name evidence="1" type="ORF">RCZ15_08610</name>
    <name evidence="2" type="ORF">RCZ16_23740</name>
</gene>
<dbReference type="Proteomes" id="UP001207736">
    <property type="component" value="Unassembled WGS sequence"/>
</dbReference>
<evidence type="ECO:0000313" key="3">
    <source>
        <dbReference type="Proteomes" id="UP001207736"/>
    </source>
</evidence>
<evidence type="ECO:0000313" key="4">
    <source>
        <dbReference type="Proteomes" id="UP001208692"/>
    </source>
</evidence>
<comment type="caution">
    <text evidence="1">The sequence shown here is derived from an EMBL/GenBank/DDBJ whole genome shotgun (WGS) entry which is preliminary data.</text>
</comment>
<dbReference type="EMBL" id="BQKB01000059">
    <property type="protein sequence ID" value="GJM54058.1"/>
    <property type="molecule type" value="Genomic_DNA"/>
</dbReference>
<dbReference type="EMBL" id="BQKA01000014">
    <property type="protein sequence ID" value="GJM49886.1"/>
    <property type="molecule type" value="Genomic_DNA"/>
</dbReference>